<protein>
    <submittedName>
        <fullName evidence="1">Uncharacterized protein</fullName>
    </submittedName>
</protein>
<organism evidence="1 2">
    <name type="scientific">Fusarium poae</name>
    <dbReference type="NCBI Taxonomy" id="36050"/>
    <lineage>
        <taxon>Eukaryota</taxon>
        <taxon>Fungi</taxon>
        <taxon>Dikarya</taxon>
        <taxon>Ascomycota</taxon>
        <taxon>Pezizomycotina</taxon>
        <taxon>Sordariomycetes</taxon>
        <taxon>Hypocreomycetidae</taxon>
        <taxon>Hypocreales</taxon>
        <taxon>Nectriaceae</taxon>
        <taxon>Fusarium</taxon>
    </lineage>
</organism>
<gene>
    <name evidence="1" type="ORF">FPOA_04461</name>
</gene>
<dbReference type="Proteomes" id="UP000091967">
    <property type="component" value="Unassembled WGS sequence"/>
</dbReference>
<proteinExistence type="predicted"/>
<reference evidence="1 2" key="1">
    <citation type="submission" date="2016-06" db="EMBL/GenBank/DDBJ databases">
        <title>Living apart together: crosstalk between the core and supernumerary genomes in a fungal plant pathogen.</title>
        <authorList>
            <person name="Vanheule A."/>
            <person name="Audenaert K."/>
            <person name="Warris S."/>
            <person name="Van De Geest H."/>
            <person name="Schijlen E."/>
            <person name="Hofte M."/>
            <person name="De Saeger S."/>
            <person name="Haesaert G."/>
            <person name="Waalwijk C."/>
            <person name="Van Der Lee T."/>
        </authorList>
    </citation>
    <scope>NUCLEOTIDE SEQUENCE [LARGE SCALE GENOMIC DNA]</scope>
    <source>
        <strain evidence="1 2">2516</strain>
    </source>
</reference>
<dbReference type="EMBL" id="LYXU01000002">
    <property type="protein sequence ID" value="OBS23913.1"/>
    <property type="molecule type" value="Genomic_DNA"/>
</dbReference>
<comment type="caution">
    <text evidence="1">The sequence shown here is derived from an EMBL/GenBank/DDBJ whole genome shotgun (WGS) entry which is preliminary data.</text>
</comment>
<dbReference type="OMA" id="VSWTQAV"/>
<keyword evidence="2" id="KW-1185">Reference proteome</keyword>
<evidence type="ECO:0000313" key="2">
    <source>
        <dbReference type="Proteomes" id="UP000091967"/>
    </source>
</evidence>
<name>A0A1B8ATQ9_FUSPO</name>
<dbReference type="AlphaFoldDB" id="A0A1B8ATQ9"/>
<evidence type="ECO:0000313" key="1">
    <source>
        <dbReference type="EMBL" id="OBS23913.1"/>
    </source>
</evidence>
<sequence length="302" mass="34172">MNALKVPQAALVSPITQSAPKRSNKINKHHAQFHENTTELSKTLNYPNIVKNYEEVAIVEWALANCKEIDFRAIRRQVYGGQKILFNDLKRGDIVILCTSHSVYGQSSRRYLYWGKTSVDSDQRLVFLTLVTCEGNGVEKSLYWFLKHVSYKFQSGRRVASKAFVSWTQAVVVKPKHDYIVGIRERLGATSRDLNGLVKFMEHSLNSHAELISYLSTLNHTTTSYPDAQKRGDTYCKIRDSLRTLTSKVCTEPCGVRALQVDSGSQGFKPNSRKCQPPKDFCELMTGQVARFCASNHKMIGN</sequence>
<accession>A0A1B8ATQ9</accession>